<evidence type="ECO:0000313" key="4">
    <source>
        <dbReference type="Proteomes" id="UP001519308"/>
    </source>
</evidence>
<keyword evidence="4" id="KW-1185">Reference proteome</keyword>
<accession>A0ABS4K831</accession>
<feature type="domain" description="MRB1590-like C-terminal" evidence="2">
    <location>
        <begin position="519"/>
        <end position="615"/>
    </location>
</feature>
<name>A0ABS4K831_9CLOT</name>
<evidence type="ECO:0000259" key="1">
    <source>
        <dbReference type="Pfam" id="PF09818"/>
    </source>
</evidence>
<evidence type="ECO:0000313" key="3">
    <source>
        <dbReference type="EMBL" id="MBP2023918.1"/>
    </source>
</evidence>
<dbReference type="Pfam" id="PF21117">
    <property type="entry name" value="MRB1590_C"/>
    <property type="match status" value="1"/>
</dbReference>
<protein>
    <recommendedName>
        <fullName evidence="5">ATPase</fullName>
    </recommendedName>
</protein>
<dbReference type="Proteomes" id="UP001519308">
    <property type="component" value="Unassembled WGS sequence"/>
</dbReference>
<organism evidence="3 4">
    <name type="scientific">Clostridium punense</name>
    <dbReference type="NCBI Taxonomy" id="1054297"/>
    <lineage>
        <taxon>Bacteria</taxon>
        <taxon>Bacillati</taxon>
        <taxon>Bacillota</taxon>
        <taxon>Clostridia</taxon>
        <taxon>Eubacteriales</taxon>
        <taxon>Clostridiaceae</taxon>
        <taxon>Clostridium</taxon>
    </lineage>
</organism>
<dbReference type="InterPro" id="IPR049069">
    <property type="entry name" value="MRB1590-like_C"/>
</dbReference>
<proteinExistence type="predicted"/>
<sequence length="617" mass="70023">MSRKLGCTPQASSFKRKLALQSLVKGPYYYHNDIEFKFDVTHKLLLEKPTITIKIPISHLNLKNIVSYSEVEKLAIEDYCLRKLGYYINLKNDEYYNRTKEAKITGMLYIYNPGQEVLKRNCSFLSSPWKDSFQNLSSLDSSEKDKPFVEVKTPSKEVEENELVDFSIDDDYLCIMIQALLPIYKDKEKKLTINGKKAAKMMTRDLPLILDEFVDNFDNVTLNKWLKVASIQEEIRRFLGENSYCSFVANGSILPRFKGTELPQENSLPFKSPLEDEVKIPLSDGDSITGMAVKKGVTIITGGGYSGKSTLLDAISVGVYNHIPGDGREFVITDETAINISAEDGRSIQNLDLSPFIKSLSTVNVKSFSTDRASGSTSQAANIIEAINYGSKLFLIDEDRSATNFMIKDSRMKKLIKKEPITPFTDRIREMFYSTGASTILVIGGSSEYLEIADNVILMEDFTAYNITKETKLMSLDTRELAVEESLGPVNWYHQRKIKSKGFTPYPNDLGTERFNVIEKESIALGDEKLDLRMLPGIISHAQLNALAYLLRFIELKSTSLENIHIEELILEVYKEIELNGLDSVYPNIFLTQRWLELPRKIELAAAINRMRTVEFL</sequence>
<dbReference type="PANTHER" id="PTHR38149:SF1">
    <property type="entry name" value="ATPASE"/>
    <property type="match status" value="1"/>
</dbReference>
<dbReference type="SUPFAM" id="SSF52540">
    <property type="entry name" value="P-loop containing nucleoside triphosphate hydrolases"/>
    <property type="match status" value="1"/>
</dbReference>
<dbReference type="InterPro" id="IPR046834">
    <property type="entry name" value="ABC_ATPase_C"/>
</dbReference>
<dbReference type="PANTHER" id="PTHR38149">
    <property type="entry name" value="ATPASE"/>
    <property type="match status" value="1"/>
</dbReference>
<dbReference type="InterPro" id="IPR027417">
    <property type="entry name" value="P-loop_NTPase"/>
</dbReference>
<dbReference type="InterPro" id="IPR019195">
    <property type="entry name" value="ABC_ATPase_put"/>
</dbReference>
<reference evidence="3 4" key="1">
    <citation type="submission" date="2021-03" db="EMBL/GenBank/DDBJ databases">
        <title>Genomic Encyclopedia of Type Strains, Phase IV (KMG-IV): sequencing the most valuable type-strain genomes for metagenomic binning, comparative biology and taxonomic classification.</title>
        <authorList>
            <person name="Goeker M."/>
        </authorList>
    </citation>
    <scope>NUCLEOTIDE SEQUENCE [LARGE SCALE GENOMIC DNA]</scope>
    <source>
        <strain evidence="3 4">DSM 28650</strain>
    </source>
</reference>
<comment type="caution">
    <text evidence="3">The sequence shown here is derived from an EMBL/GenBank/DDBJ whole genome shotgun (WGS) entry which is preliminary data.</text>
</comment>
<gene>
    <name evidence="3" type="ORF">J2Z44_003763</name>
</gene>
<dbReference type="Gene3D" id="3.40.50.300">
    <property type="entry name" value="P-loop containing nucleotide triphosphate hydrolases"/>
    <property type="match status" value="1"/>
</dbReference>
<dbReference type="EMBL" id="JAGGLL010000042">
    <property type="protein sequence ID" value="MBP2023918.1"/>
    <property type="molecule type" value="Genomic_DNA"/>
</dbReference>
<evidence type="ECO:0008006" key="5">
    <source>
        <dbReference type="Google" id="ProtNLM"/>
    </source>
</evidence>
<dbReference type="RefSeq" id="WP_021282754.1">
    <property type="nucleotide sequence ID" value="NZ_JAGGLL010000042.1"/>
</dbReference>
<dbReference type="Pfam" id="PF09818">
    <property type="entry name" value="ABC_ATPase"/>
    <property type="match status" value="1"/>
</dbReference>
<feature type="domain" description="ATPase of the ABC class C-terminal" evidence="1">
    <location>
        <begin position="221"/>
        <end position="477"/>
    </location>
</feature>
<evidence type="ECO:0000259" key="2">
    <source>
        <dbReference type="Pfam" id="PF21117"/>
    </source>
</evidence>